<dbReference type="STRING" id="1343740.M271_50565"/>
<dbReference type="Gene3D" id="3.40.50.12780">
    <property type="entry name" value="N-terminal domain of ligase-like"/>
    <property type="match status" value="1"/>
</dbReference>
<keyword evidence="2" id="KW-0436">Ligase</keyword>
<dbReference type="PROSITE" id="PS00455">
    <property type="entry name" value="AMP_BINDING"/>
    <property type="match status" value="1"/>
</dbReference>
<organism evidence="6 7">
    <name type="scientific">Streptomyces rapamycinicus (strain ATCC 29253 / DSM 41530 / NRRL 5491 / AYB-994)</name>
    <name type="common">Streptomyces hygroscopicus (strain ATCC 29253)</name>
    <dbReference type="NCBI Taxonomy" id="1343740"/>
    <lineage>
        <taxon>Bacteria</taxon>
        <taxon>Bacillati</taxon>
        <taxon>Actinomycetota</taxon>
        <taxon>Actinomycetes</taxon>
        <taxon>Kitasatosporales</taxon>
        <taxon>Streptomycetaceae</taxon>
        <taxon>Streptomyces</taxon>
        <taxon>Streptomyces violaceusniger group</taxon>
    </lineage>
</organism>
<dbReference type="EMBL" id="QYCY01000004">
    <property type="protein sequence ID" value="RLV71682.1"/>
    <property type="molecule type" value="Genomic_DNA"/>
</dbReference>
<feature type="region of interest" description="Disordered" evidence="3">
    <location>
        <begin position="562"/>
        <end position="590"/>
    </location>
</feature>
<dbReference type="RefSeq" id="WP_020874950.1">
    <property type="nucleotide sequence ID" value="NC_022785.1"/>
</dbReference>
<evidence type="ECO:0000259" key="5">
    <source>
        <dbReference type="Pfam" id="PF13193"/>
    </source>
</evidence>
<comment type="similarity">
    <text evidence="1">Belongs to the ATP-dependent AMP-binding enzyme family.</text>
</comment>
<dbReference type="HOGENOM" id="CLU_000022_59_7_11"/>
<dbReference type="PANTHER" id="PTHR24096">
    <property type="entry name" value="LONG-CHAIN-FATTY-ACID--COA LIGASE"/>
    <property type="match status" value="1"/>
</dbReference>
<evidence type="ECO:0000256" key="2">
    <source>
        <dbReference type="ARBA" id="ARBA00022598"/>
    </source>
</evidence>
<dbReference type="GO" id="GO:0016405">
    <property type="term" value="F:CoA-ligase activity"/>
    <property type="evidence" value="ECO:0007669"/>
    <property type="project" value="TreeGrafter"/>
</dbReference>
<evidence type="ECO:0008006" key="8">
    <source>
        <dbReference type="Google" id="ProtNLM"/>
    </source>
</evidence>
<dbReference type="InterPro" id="IPR045851">
    <property type="entry name" value="AMP-bd_C_sf"/>
</dbReference>
<dbReference type="eggNOG" id="COG0318">
    <property type="taxonomic scope" value="Bacteria"/>
</dbReference>
<proteinExistence type="inferred from homology"/>
<reference evidence="6 7" key="1">
    <citation type="journal article" date="2018" name="J. Biol. Chem.">
        <title>Discovery of the actinoplanic acid pathway in Streptomyces rapamycinicus reveals a genetically conserved synergism with rapamycin.</title>
        <authorList>
            <person name="Mrak P."/>
            <person name="Krastel P."/>
            <person name="Pivk Lukancic P."/>
            <person name="Tao J."/>
            <person name="Pistorius D."/>
            <person name="Moore C.M."/>
        </authorList>
    </citation>
    <scope>NUCLEOTIDE SEQUENCE [LARGE SCALE GENOMIC DNA]</scope>
    <source>
        <strain evidence="6 7">NRRL 5491</strain>
    </source>
</reference>
<evidence type="ECO:0000259" key="4">
    <source>
        <dbReference type="Pfam" id="PF00501"/>
    </source>
</evidence>
<accession>A0A0A0NVE8</accession>
<evidence type="ECO:0000313" key="6">
    <source>
        <dbReference type="EMBL" id="RLV71682.1"/>
    </source>
</evidence>
<dbReference type="Gene3D" id="3.30.300.30">
    <property type="match status" value="1"/>
</dbReference>
<dbReference type="Proteomes" id="UP000281594">
    <property type="component" value="Unassembled WGS sequence"/>
</dbReference>
<evidence type="ECO:0000256" key="3">
    <source>
        <dbReference type="SAM" id="MobiDB-lite"/>
    </source>
</evidence>
<dbReference type="InterPro" id="IPR042099">
    <property type="entry name" value="ANL_N_sf"/>
</dbReference>
<evidence type="ECO:0000313" key="7">
    <source>
        <dbReference type="Proteomes" id="UP000281594"/>
    </source>
</evidence>
<dbReference type="Pfam" id="PF13193">
    <property type="entry name" value="AMP-binding_C"/>
    <property type="match status" value="1"/>
</dbReference>
<evidence type="ECO:0000256" key="1">
    <source>
        <dbReference type="ARBA" id="ARBA00006432"/>
    </source>
</evidence>
<dbReference type="InterPro" id="IPR020845">
    <property type="entry name" value="AMP-binding_CS"/>
</dbReference>
<feature type="domain" description="AMP-binding enzyme C-terminal" evidence="5">
    <location>
        <begin position="476"/>
        <end position="551"/>
    </location>
</feature>
<dbReference type="AlphaFoldDB" id="A0A0A0NVE8"/>
<gene>
    <name evidence="6" type="ORF">D3C57_144185</name>
</gene>
<protein>
    <recommendedName>
        <fullName evidence="8">Long-chain fatty acid--CoA ligase</fullName>
    </recommendedName>
</protein>
<dbReference type="Pfam" id="PF00501">
    <property type="entry name" value="AMP-binding"/>
    <property type="match status" value="1"/>
</dbReference>
<dbReference type="SUPFAM" id="SSF56801">
    <property type="entry name" value="Acetyl-CoA synthetase-like"/>
    <property type="match status" value="1"/>
</dbReference>
<dbReference type="InterPro" id="IPR000873">
    <property type="entry name" value="AMP-dep_synth/lig_dom"/>
</dbReference>
<dbReference type="KEGG" id="src:M271_50565"/>
<dbReference type="PANTHER" id="PTHR24096:SF149">
    <property type="entry name" value="AMP-BINDING DOMAIN-CONTAINING PROTEIN-RELATED"/>
    <property type="match status" value="1"/>
</dbReference>
<sequence>MTDYWPAGLPRHLDYPDAPIGAVLAGSARRYRDRAAVRDGDQVLTFTGLYEQAAAFAGGLRAHGIRQGDVVALHLPNTLWFAVAYYGITLAGATACPANPAQPAKSLRAQLADCSAAAVVTHPQPAPVLAEAIEGLPVRLVVIVPPSESAPADRPDDRAKLFGRAGTTLEALVAGQSTHPPDVLVPTDSVAQYGYTGGTTGAPKGVRILHRNIVGNTIQVACWRSGALPGLDSEGGVVLNPLETSADYALPLGSCTALCVSPLFHALGLISLNFFLLCGATTILSGRFDAQSYLEQVERHRITYIPGAPALWHALLATPGIRTRDLSSVKAVVSGGAPIDAYALEKLTEVFPNAAVIEGYGLTEATATVSSGPIAKAGLHKPGSQGVPLFDTELEIRDPLHPGRKVPRGKRGEIWARGPQVASGYLGRPDETAAQFVDGWLCTGDIGHLDEDGFLYVSGRSKDMLIYKGYNVYPRELEDILGGHPAVLQASVVGREVPAVGEIPVAFVVPASERGTSAEELMEYVAERVTPYKRIKEIRFVAALPLSPAGKVLKSELRRLARTTGDPGEPLSGTQETGTPDAAGKQVRHA</sequence>
<comment type="caution">
    <text evidence="6">The sequence shown here is derived from an EMBL/GenBank/DDBJ whole genome shotgun (WGS) entry which is preliminary data.</text>
</comment>
<name>A0A0A0NVE8_STRRN</name>
<feature type="domain" description="AMP-dependent synthetase/ligase" evidence="4">
    <location>
        <begin position="27"/>
        <end position="426"/>
    </location>
</feature>
<dbReference type="InterPro" id="IPR025110">
    <property type="entry name" value="AMP-bd_C"/>
</dbReference>